<dbReference type="EMBL" id="BAABME010012451">
    <property type="protein sequence ID" value="GAA0185132.1"/>
    <property type="molecule type" value="Genomic_DNA"/>
</dbReference>
<name>A0AAV3RXU1_LITER</name>
<evidence type="ECO:0000313" key="3">
    <source>
        <dbReference type="Proteomes" id="UP001454036"/>
    </source>
</evidence>
<gene>
    <name evidence="2" type="ORF">LIER_32420</name>
</gene>
<dbReference type="AlphaFoldDB" id="A0AAV3RXU1"/>
<comment type="caution">
    <text evidence="2">The sequence shown here is derived from an EMBL/GenBank/DDBJ whole genome shotgun (WGS) entry which is preliminary data.</text>
</comment>
<keyword evidence="3" id="KW-1185">Reference proteome</keyword>
<accession>A0AAV3RXU1</accession>
<proteinExistence type="predicted"/>
<feature type="compositionally biased region" description="Low complexity" evidence="1">
    <location>
        <begin position="100"/>
        <end position="114"/>
    </location>
</feature>
<sequence length="203" mass="21809">MAIPQDLAENIAKTLNDAQGEGSLPFTEVLSIQPLGRTLLQPPLLHLLPLFLLIGRVHPRLGQPKDVPFSTMAGERRPFFHKTKVRKVPTSSGTPRKENSPTPTATAATSTSSAGKRPTSEGEWPKLFSSRKKHIAQRPKQVEHMTISEDTPSTSAPPPTPADSVKLPSPSSVQEMPHLPLGSLLEDGADSGPKATRAIQPTS</sequence>
<evidence type="ECO:0000313" key="2">
    <source>
        <dbReference type="EMBL" id="GAA0185132.1"/>
    </source>
</evidence>
<dbReference type="Proteomes" id="UP001454036">
    <property type="component" value="Unassembled WGS sequence"/>
</dbReference>
<feature type="region of interest" description="Disordered" evidence="1">
    <location>
        <begin position="80"/>
        <end position="203"/>
    </location>
</feature>
<evidence type="ECO:0000256" key="1">
    <source>
        <dbReference type="SAM" id="MobiDB-lite"/>
    </source>
</evidence>
<organism evidence="2 3">
    <name type="scientific">Lithospermum erythrorhizon</name>
    <name type="common">Purple gromwell</name>
    <name type="synonym">Lithospermum officinale var. erythrorhizon</name>
    <dbReference type="NCBI Taxonomy" id="34254"/>
    <lineage>
        <taxon>Eukaryota</taxon>
        <taxon>Viridiplantae</taxon>
        <taxon>Streptophyta</taxon>
        <taxon>Embryophyta</taxon>
        <taxon>Tracheophyta</taxon>
        <taxon>Spermatophyta</taxon>
        <taxon>Magnoliopsida</taxon>
        <taxon>eudicotyledons</taxon>
        <taxon>Gunneridae</taxon>
        <taxon>Pentapetalae</taxon>
        <taxon>asterids</taxon>
        <taxon>lamiids</taxon>
        <taxon>Boraginales</taxon>
        <taxon>Boraginaceae</taxon>
        <taxon>Boraginoideae</taxon>
        <taxon>Lithospermeae</taxon>
        <taxon>Lithospermum</taxon>
    </lineage>
</organism>
<protein>
    <submittedName>
        <fullName evidence="2">Uncharacterized protein</fullName>
    </submittedName>
</protein>
<reference evidence="2 3" key="1">
    <citation type="submission" date="2024-01" db="EMBL/GenBank/DDBJ databases">
        <title>The complete chloroplast genome sequence of Lithospermum erythrorhizon: insights into the phylogenetic relationship among Boraginaceae species and the maternal lineages of purple gromwells.</title>
        <authorList>
            <person name="Okada T."/>
            <person name="Watanabe K."/>
        </authorList>
    </citation>
    <scope>NUCLEOTIDE SEQUENCE [LARGE SCALE GENOMIC DNA]</scope>
</reference>